<keyword evidence="5" id="KW-0067">ATP-binding</keyword>
<dbReference type="GO" id="GO:0004832">
    <property type="term" value="F:valine-tRNA ligase activity"/>
    <property type="evidence" value="ECO:0007669"/>
    <property type="project" value="UniProtKB-EC"/>
</dbReference>
<evidence type="ECO:0000256" key="8">
    <source>
        <dbReference type="ARBA" id="ARBA00029936"/>
    </source>
</evidence>
<keyword evidence="3" id="KW-0436">Ligase</keyword>
<feature type="compositionally biased region" description="Low complexity" evidence="9">
    <location>
        <begin position="37"/>
        <end position="46"/>
    </location>
</feature>
<organism evidence="10 11">
    <name type="scientific">Rubus argutus</name>
    <name type="common">Southern blackberry</name>
    <dbReference type="NCBI Taxonomy" id="59490"/>
    <lineage>
        <taxon>Eukaryota</taxon>
        <taxon>Viridiplantae</taxon>
        <taxon>Streptophyta</taxon>
        <taxon>Embryophyta</taxon>
        <taxon>Tracheophyta</taxon>
        <taxon>Spermatophyta</taxon>
        <taxon>Magnoliopsida</taxon>
        <taxon>eudicotyledons</taxon>
        <taxon>Gunneridae</taxon>
        <taxon>Pentapetalae</taxon>
        <taxon>rosids</taxon>
        <taxon>fabids</taxon>
        <taxon>Rosales</taxon>
        <taxon>Rosaceae</taxon>
        <taxon>Rosoideae</taxon>
        <taxon>Rosoideae incertae sedis</taxon>
        <taxon>Rubus</taxon>
    </lineage>
</organism>
<feature type="compositionally biased region" description="Basic and acidic residues" evidence="9">
    <location>
        <begin position="47"/>
        <end position="79"/>
    </location>
</feature>
<sequence length="125" mass="14644">MPQMDTGIEDPEKKKKKEEKAREKELKKQKALEKAAKLQAQQGNSSKKSEKKNVKRSNEEDNNAKDFIEPETPRGEKKRMPAQMAKQYNPSAVEKSWYEWWEKTGYFVADAKSSKPPFVIQLRWL</sequence>
<name>A0AAW1VPI3_RUBAR</name>
<comment type="caution">
    <text evidence="10">The sequence shown here is derived from an EMBL/GenBank/DDBJ whole genome shotgun (WGS) entry which is preliminary data.</text>
</comment>
<proteinExistence type="inferred from homology"/>
<dbReference type="EMBL" id="JBEDUW010000166">
    <property type="protein sequence ID" value="KAK9905264.1"/>
    <property type="molecule type" value="Genomic_DNA"/>
</dbReference>
<evidence type="ECO:0000256" key="5">
    <source>
        <dbReference type="ARBA" id="ARBA00022840"/>
    </source>
</evidence>
<keyword evidence="11" id="KW-1185">Reference proteome</keyword>
<evidence type="ECO:0000313" key="11">
    <source>
        <dbReference type="Proteomes" id="UP001457282"/>
    </source>
</evidence>
<dbReference type="PANTHER" id="PTHR11946:SF109">
    <property type="entry name" value="VALINE--TRNA LIGASE"/>
    <property type="match status" value="1"/>
</dbReference>
<evidence type="ECO:0000256" key="6">
    <source>
        <dbReference type="ARBA" id="ARBA00022917"/>
    </source>
</evidence>
<evidence type="ECO:0000256" key="9">
    <source>
        <dbReference type="SAM" id="MobiDB-lite"/>
    </source>
</evidence>
<feature type="region of interest" description="Disordered" evidence="9">
    <location>
        <begin position="1"/>
        <end position="89"/>
    </location>
</feature>
<dbReference type="PANTHER" id="PTHR11946">
    <property type="entry name" value="VALYL-TRNA SYNTHETASES"/>
    <property type="match status" value="1"/>
</dbReference>
<evidence type="ECO:0000256" key="2">
    <source>
        <dbReference type="ARBA" id="ARBA00013169"/>
    </source>
</evidence>
<comment type="similarity">
    <text evidence="1">Belongs to the class-I aminoacyl-tRNA synthetase family.</text>
</comment>
<accession>A0AAW1VPI3</accession>
<evidence type="ECO:0000256" key="4">
    <source>
        <dbReference type="ARBA" id="ARBA00022741"/>
    </source>
</evidence>
<keyword evidence="4" id="KW-0547">Nucleotide-binding</keyword>
<evidence type="ECO:0000256" key="7">
    <source>
        <dbReference type="ARBA" id="ARBA00023146"/>
    </source>
</evidence>
<evidence type="ECO:0000313" key="10">
    <source>
        <dbReference type="EMBL" id="KAK9905264.1"/>
    </source>
</evidence>
<dbReference type="GO" id="GO:0005829">
    <property type="term" value="C:cytosol"/>
    <property type="evidence" value="ECO:0007669"/>
    <property type="project" value="TreeGrafter"/>
</dbReference>
<keyword evidence="7" id="KW-0030">Aminoacyl-tRNA synthetase</keyword>
<protein>
    <recommendedName>
        <fullName evidence="2">valine--tRNA ligase</fullName>
        <ecNumber evidence="2">6.1.1.9</ecNumber>
    </recommendedName>
    <alternativeName>
        <fullName evidence="8">Valyl-tRNA synthetase</fullName>
    </alternativeName>
</protein>
<gene>
    <name evidence="10" type="ORF">M0R45_000375</name>
</gene>
<keyword evidence="6" id="KW-0648">Protein biosynthesis</keyword>
<evidence type="ECO:0000256" key="3">
    <source>
        <dbReference type="ARBA" id="ARBA00022598"/>
    </source>
</evidence>
<dbReference type="InterPro" id="IPR002303">
    <property type="entry name" value="Valyl-tRNA_ligase"/>
</dbReference>
<feature type="compositionally biased region" description="Basic and acidic residues" evidence="9">
    <location>
        <begin position="10"/>
        <end position="36"/>
    </location>
</feature>
<dbReference type="AlphaFoldDB" id="A0AAW1VPI3"/>
<evidence type="ECO:0000256" key="1">
    <source>
        <dbReference type="ARBA" id="ARBA00005594"/>
    </source>
</evidence>
<dbReference type="EC" id="6.1.1.9" evidence="2"/>
<dbReference type="GO" id="GO:0006438">
    <property type="term" value="P:valyl-tRNA aminoacylation"/>
    <property type="evidence" value="ECO:0007669"/>
    <property type="project" value="InterPro"/>
</dbReference>
<dbReference type="GO" id="GO:0005524">
    <property type="term" value="F:ATP binding"/>
    <property type="evidence" value="ECO:0007669"/>
    <property type="project" value="UniProtKB-KW"/>
</dbReference>
<reference evidence="10 11" key="1">
    <citation type="journal article" date="2023" name="G3 (Bethesda)">
        <title>A chromosome-length genome assembly and annotation of blackberry (Rubus argutus, cv. 'Hillquist').</title>
        <authorList>
            <person name="Bruna T."/>
            <person name="Aryal R."/>
            <person name="Dudchenko O."/>
            <person name="Sargent D.J."/>
            <person name="Mead D."/>
            <person name="Buti M."/>
            <person name="Cavallini A."/>
            <person name="Hytonen T."/>
            <person name="Andres J."/>
            <person name="Pham M."/>
            <person name="Weisz D."/>
            <person name="Mascagni F."/>
            <person name="Usai G."/>
            <person name="Natali L."/>
            <person name="Bassil N."/>
            <person name="Fernandez G.E."/>
            <person name="Lomsadze A."/>
            <person name="Armour M."/>
            <person name="Olukolu B."/>
            <person name="Poorten T."/>
            <person name="Britton C."/>
            <person name="Davik J."/>
            <person name="Ashrafi H."/>
            <person name="Aiden E.L."/>
            <person name="Borodovsky M."/>
            <person name="Worthington M."/>
        </authorList>
    </citation>
    <scope>NUCLEOTIDE SEQUENCE [LARGE SCALE GENOMIC DNA]</scope>
    <source>
        <strain evidence="10">PI 553951</strain>
    </source>
</reference>
<dbReference type="Proteomes" id="UP001457282">
    <property type="component" value="Unassembled WGS sequence"/>
</dbReference>